<evidence type="ECO:0000313" key="2">
    <source>
        <dbReference type="WBParaSite" id="ALUE_0001248501-mRNA-1"/>
    </source>
</evidence>
<dbReference type="PANTHER" id="PTHR37970:SF1">
    <property type="entry name" value="SERINE-RICH ADHESIN FOR PLATELETS"/>
    <property type="match status" value="1"/>
</dbReference>
<dbReference type="Proteomes" id="UP000036681">
    <property type="component" value="Unplaced"/>
</dbReference>
<protein>
    <submittedName>
        <fullName evidence="2">WAPL domain-containing protein</fullName>
    </submittedName>
</protein>
<organism evidence="1 2">
    <name type="scientific">Ascaris lumbricoides</name>
    <name type="common">Giant roundworm</name>
    <dbReference type="NCBI Taxonomy" id="6252"/>
    <lineage>
        <taxon>Eukaryota</taxon>
        <taxon>Metazoa</taxon>
        <taxon>Ecdysozoa</taxon>
        <taxon>Nematoda</taxon>
        <taxon>Chromadorea</taxon>
        <taxon>Rhabditida</taxon>
        <taxon>Spirurina</taxon>
        <taxon>Ascaridomorpha</taxon>
        <taxon>Ascaridoidea</taxon>
        <taxon>Ascarididae</taxon>
        <taxon>Ascaris</taxon>
    </lineage>
</organism>
<name>A0A0M3I652_ASCLU</name>
<evidence type="ECO:0000313" key="1">
    <source>
        <dbReference type="Proteomes" id="UP000036681"/>
    </source>
</evidence>
<dbReference type="AlphaFoldDB" id="A0A0M3I652"/>
<accession>A0A0M3I652</accession>
<dbReference type="PANTHER" id="PTHR37970">
    <property type="entry name" value="PROTEIN CBG08587"/>
    <property type="match status" value="1"/>
</dbReference>
<sequence length="153" mass="17626">MGAEIYERHVCFIMMQLVCALKSLQSDGIEQLSNNFNEFLLAYRDDLEESKRGNVGVCKYALRALCTLLHHKMDNDIPKIVQRSSYSDALLICAQLLNEEKSSSLSDAKNILEYSFWLGSNTEFENEFDAKVWLDSQRARDVDRLVSVFIIYL</sequence>
<proteinExistence type="predicted"/>
<reference evidence="2" key="1">
    <citation type="submission" date="2017-02" db="UniProtKB">
        <authorList>
            <consortium name="WormBaseParasite"/>
        </authorList>
    </citation>
    <scope>IDENTIFICATION</scope>
</reference>
<keyword evidence="1" id="KW-1185">Reference proteome</keyword>
<dbReference type="WBParaSite" id="ALUE_0001248501-mRNA-1">
    <property type="protein sequence ID" value="ALUE_0001248501-mRNA-1"/>
    <property type="gene ID" value="ALUE_0001248501"/>
</dbReference>